<proteinExistence type="predicted"/>
<accession>A0A6J7P6K6</accession>
<feature type="transmembrane region" description="Helical" evidence="1">
    <location>
        <begin position="199"/>
        <end position="217"/>
    </location>
</feature>
<keyword evidence="1" id="KW-0472">Membrane</keyword>
<keyword evidence="1" id="KW-0812">Transmembrane</keyword>
<evidence type="ECO:0000256" key="1">
    <source>
        <dbReference type="SAM" id="Phobius"/>
    </source>
</evidence>
<sequence>MPFVSEYRIDMRRLNSLLRNPHFSVLASVLYVLSRLYNSVGQPIGVFPDSASYLRLSFTGGAERMWPVPVVFSALQADSTRILANIAIGSAAWIFMAFTLARQSRYPRAVFTAVLLLGLSPQVIRYDLALLSESLGITFAILLVITSLRIAKEQTTPNLVLWIAAFVLCVMTRPTHLIIAVACALVSIAVFIQSRGKRMVFATPALILLLVWGYATVNNNRSVSNLNMYTVLMDQVLRDDSQYDWFVQHGMPDIAGIREVQGYDYVGTLPTELVSIINLSPDQAPPAIIRHGGSELAIWVKDHGWSTYVRWVASHPSDAVQIVTQRADFTLSPPNDDFLPLQVNDILPRWLFGSWIIWGTLGCGAMGLLLLQPATRKTGKTLVFMACTTGVVFAASVTTSGIEHQRHSVTVAAIIRVLALCAIVSVMPKRFTRKPAESDVSPSQ</sequence>
<keyword evidence="1" id="KW-1133">Transmembrane helix</keyword>
<feature type="transmembrane region" description="Helical" evidence="1">
    <location>
        <begin position="159"/>
        <end position="192"/>
    </location>
</feature>
<feature type="transmembrane region" description="Helical" evidence="1">
    <location>
        <begin position="408"/>
        <end position="427"/>
    </location>
</feature>
<name>A0A6J7P6K6_9ZZZZ</name>
<feature type="transmembrane region" description="Helical" evidence="1">
    <location>
        <begin position="128"/>
        <end position="147"/>
    </location>
</feature>
<feature type="transmembrane region" description="Helical" evidence="1">
    <location>
        <begin position="82"/>
        <end position="101"/>
    </location>
</feature>
<evidence type="ECO:0000313" key="2">
    <source>
        <dbReference type="EMBL" id="CAB5000155.1"/>
    </source>
</evidence>
<protein>
    <submittedName>
        <fullName evidence="2">Unannotated protein</fullName>
    </submittedName>
</protein>
<dbReference type="EMBL" id="CAFBPC010000038">
    <property type="protein sequence ID" value="CAB5000155.1"/>
    <property type="molecule type" value="Genomic_DNA"/>
</dbReference>
<feature type="transmembrane region" description="Helical" evidence="1">
    <location>
        <begin position="350"/>
        <end position="370"/>
    </location>
</feature>
<gene>
    <name evidence="2" type="ORF">UFOPK4057_00254</name>
</gene>
<organism evidence="2">
    <name type="scientific">freshwater metagenome</name>
    <dbReference type="NCBI Taxonomy" id="449393"/>
    <lineage>
        <taxon>unclassified sequences</taxon>
        <taxon>metagenomes</taxon>
        <taxon>ecological metagenomes</taxon>
    </lineage>
</organism>
<feature type="transmembrane region" description="Helical" evidence="1">
    <location>
        <begin position="382"/>
        <end position="402"/>
    </location>
</feature>
<dbReference type="AlphaFoldDB" id="A0A6J7P6K6"/>
<reference evidence="2" key="1">
    <citation type="submission" date="2020-05" db="EMBL/GenBank/DDBJ databases">
        <authorList>
            <person name="Chiriac C."/>
            <person name="Salcher M."/>
            <person name="Ghai R."/>
            <person name="Kavagutti S V."/>
        </authorList>
    </citation>
    <scope>NUCLEOTIDE SEQUENCE</scope>
</reference>